<evidence type="ECO:0000313" key="1">
    <source>
        <dbReference type="EMBL" id="WMW21380.1"/>
    </source>
</evidence>
<accession>A0AA51YIA1</accession>
<dbReference type="GeneID" id="84230110"/>
<gene>
    <name evidence="1" type="ORF">RE476_08175</name>
</gene>
<proteinExistence type="predicted"/>
<reference evidence="1" key="1">
    <citation type="submission" date="2023-08" db="EMBL/GenBank/DDBJ databases">
        <title>Methanolobus mangrovi sp. nov. and Methanolobus sediminis sp. nov, two novel methylotrophic methanogens isolated from mangrove sediments in China.</title>
        <authorList>
            <person name="Zhou J."/>
        </authorList>
    </citation>
    <scope>NUCLEOTIDE SEQUENCE</scope>
    <source>
        <strain evidence="1">FTZ2</strain>
    </source>
</reference>
<organism evidence="1 2">
    <name type="scientific">Methanolobus mangrovi</name>
    <dbReference type="NCBI Taxonomy" id="3072977"/>
    <lineage>
        <taxon>Archaea</taxon>
        <taxon>Methanobacteriati</taxon>
        <taxon>Methanobacteriota</taxon>
        <taxon>Stenosarchaea group</taxon>
        <taxon>Methanomicrobia</taxon>
        <taxon>Methanosarcinales</taxon>
        <taxon>Methanosarcinaceae</taxon>
        <taxon>Methanolobus</taxon>
    </lineage>
</organism>
<dbReference type="Proteomes" id="UP001183006">
    <property type="component" value="Chromosome"/>
</dbReference>
<dbReference type="EMBL" id="CP133594">
    <property type="protein sequence ID" value="WMW21380.1"/>
    <property type="molecule type" value="Genomic_DNA"/>
</dbReference>
<evidence type="ECO:0000313" key="2">
    <source>
        <dbReference type="Proteomes" id="UP001183006"/>
    </source>
</evidence>
<keyword evidence="2" id="KW-1185">Reference proteome</keyword>
<dbReference type="RefSeq" id="WP_309307166.1">
    <property type="nucleotide sequence ID" value="NZ_CP133594.1"/>
</dbReference>
<dbReference type="KEGG" id="mmav:RE476_08175"/>
<name>A0AA51YIA1_9EURY</name>
<dbReference type="AlphaFoldDB" id="A0AA51YIA1"/>
<protein>
    <submittedName>
        <fullName evidence="1">Uncharacterized protein</fullName>
    </submittedName>
</protein>
<sequence>MLYSLIYEQTEENPDAPLDEWSIHPSSPCTGDILDIEGKTNPRETIGMAVSFTIYTPVIDNEYRYVFKNIRIPGGSNSFQVRSQKVDDLNFIVHMFVDFKRSFDAEEGIAEFFEKNVPAGNYEIVIEGNALEGEKEVMIDFVATQTIKADEQGNFYHKYDTSALPDGEFTVKIGNSEKIITLMPAN</sequence>